<dbReference type="InterPro" id="IPR000160">
    <property type="entry name" value="GGDEF_dom"/>
</dbReference>
<dbReference type="NCBIfam" id="TIGR00254">
    <property type="entry name" value="GGDEF"/>
    <property type="match status" value="1"/>
</dbReference>
<dbReference type="Pfam" id="PF00990">
    <property type="entry name" value="GGDEF"/>
    <property type="match status" value="1"/>
</dbReference>
<dbReference type="FunFam" id="3.30.70.270:FF:000001">
    <property type="entry name" value="Diguanylate cyclase domain protein"/>
    <property type="match status" value="1"/>
</dbReference>
<dbReference type="SMART" id="SM00267">
    <property type="entry name" value="GGDEF"/>
    <property type="match status" value="1"/>
</dbReference>
<organism evidence="5 6">
    <name type="scientific">Aliarcobacter butzleri L348</name>
    <dbReference type="NCBI Taxonomy" id="1447256"/>
    <lineage>
        <taxon>Bacteria</taxon>
        <taxon>Pseudomonadati</taxon>
        <taxon>Campylobacterota</taxon>
        <taxon>Epsilonproteobacteria</taxon>
        <taxon>Campylobacterales</taxon>
        <taxon>Arcobacteraceae</taxon>
        <taxon>Aliarcobacter</taxon>
    </lineage>
</organism>
<sequence>MSSNKKITLIIFTMISILAVIIIILVALGSRHSGYDGAKKRAYLTAQLVKNSLTSHMINGTMHQRDTFLSSLNNLQGIKELWVVRSKSVSEQFGNSSLATEKARDNIDLDVLKNGKEKVIINESFKDATLRITIPYTASSLDKPNCMSCHNAQEGQVLGAISLTFDIQEDRISNIVILINVVATISIFLILILIYLRKKITPFTNSFDSITETLKQVHEGDYSVRVKEGVLKEDKEASIWLNELIEKLETVLTGIEKNLTSFVHNRATIFSNDKLLTAKEIIEDITEIYNYKKTIETDLTKEDIFYRLIQVLKNKLNIESFYIFETDLIKDERKTIYPLIEVEKPCCVISKGIKSGCRAERTNTIVSSENFPEICRIAKCSGETNHICIPFLINEQKNIVIHIVCKDKDSLQNTKYQIGIIKKYLEETKPILESKLLMDALREKNLVDGLTGLYNRRYLDEFIEKKLPHESQDGSKFAIMFLDIDYFKMINDTYGHDAGDAILQKLSDTMKASISENEFIVRFGGEEFLIIMKNPTETSARELATKINQEFAKLVFNYNGQAFSKTVSIGYSFFPDDADQIWKCIKYADISLYEAKETGRNKIVRFQKEFLKSADKKSY</sequence>
<evidence type="ECO:0000313" key="5">
    <source>
        <dbReference type="EMBL" id="KLD98645.1"/>
    </source>
</evidence>
<evidence type="ECO:0000256" key="1">
    <source>
        <dbReference type="ARBA" id="ARBA00012528"/>
    </source>
</evidence>
<protein>
    <recommendedName>
        <fullName evidence="1">diguanylate cyclase</fullName>
        <ecNumber evidence="1">2.7.7.65</ecNumber>
    </recommendedName>
</protein>
<dbReference type="InterPro" id="IPR050469">
    <property type="entry name" value="Diguanylate_Cyclase"/>
</dbReference>
<evidence type="ECO:0000259" key="4">
    <source>
        <dbReference type="PROSITE" id="PS50887"/>
    </source>
</evidence>
<dbReference type="InterPro" id="IPR029787">
    <property type="entry name" value="Nucleotide_cyclase"/>
</dbReference>
<name>A0A0G9JWV3_9BACT</name>
<evidence type="ECO:0000256" key="3">
    <source>
        <dbReference type="SAM" id="Phobius"/>
    </source>
</evidence>
<feature type="transmembrane region" description="Helical" evidence="3">
    <location>
        <begin position="175"/>
        <end position="196"/>
    </location>
</feature>
<dbReference type="Gene3D" id="3.30.70.270">
    <property type="match status" value="1"/>
</dbReference>
<dbReference type="SUPFAM" id="SSF55073">
    <property type="entry name" value="Nucleotide cyclase"/>
    <property type="match status" value="1"/>
</dbReference>
<reference evidence="5 6" key="1">
    <citation type="submission" date="2014-01" db="EMBL/GenBank/DDBJ databases">
        <title>Development of a Comparative Genomic Fingerprinting Assay for High Resolution Genotyping of Arcobacter butzleri.</title>
        <authorList>
            <person name="Webb A.L."/>
            <person name="Inglis G.D."/>
            <person name="Kruczkiewicz P."/>
            <person name="Selinger L.B."/>
            <person name="Taboada E.N."/>
        </authorList>
    </citation>
    <scope>NUCLEOTIDE SEQUENCE [LARGE SCALE GENOMIC DNA]</scope>
    <source>
        <strain evidence="5 6">L348</strain>
    </source>
</reference>
<dbReference type="PATRIC" id="fig|1447256.3.peg.1581"/>
<dbReference type="Gene3D" id="3.30.450.290">
    <property type="match status" value="1"/>
</dbReference>
<dbReference type="EC" id="2.7.7.65" evidence="1"/>
<dbReference type="CDD" id="cd01949">
    <property type="entry name" value="GGDEF"/>
    <property type="match status" value="1"/>
</dbReference>
<dbReference type="PROSITE" id="PS50887">
    <property type="entry name" value="GGDEF"/>
    <property type="match status" value="1"/>
</dbReference>
<dbReference type="EMBL" id="JAIQ01000117">
    <property type="protein sequence ID" value="KLD98645.1"/>
    <property type="molecule type" value="Genomic_DNA"/>
</dbReference>
<evidence type="ECO:0000313" key="6">
    <source>
        <dbReference type="Proteomes" id="UP000035514"/>
    </source>
</evidence>
<keyword evidence="3" id="KW-1133">Transmembrane helix</keyword>
<accession>A0A0G9JWV3</accession>
<dbReference type="RefSeq" id="WP_046995363.1">
    <property type="nucleotide sequence ID" value="NZ_JAIQ01000117.1"/>
</dbReference>
<feature type="domain" description="GGDEF" evidence="4">
    <location>
        <begin position="475"/>
        <end position="608"/>
    </location>
</feature>
<comment type="catalytic activity">
    <reaction evidence="2">
        <text>2 GTP = 3',3'-c-di-GMP + 2 diphosphate</text>
        <dbReference type="Rhea" id="RHEA:24898"/>
        <dbReference type="ChEBI" id="CHEBI:33019"/>
        <dbReference type="ChEBI" id="CHEBI:37565"/>
        <dbReference type="ChEBI" id="CHEBI:58805"/>
        <dbReference type="EC" id="2.7.7.65"/>
    </reaction>
</comment>
<keyword evidence="3" id="KW-0812">Transmembrane</keyword>
<proteinExistence type="predicted"/>
<dbReference type="PANTHER" id="PTHR45138">
    <property type="entry name" value="REGULATORY COMPONENTS OF SENSORY TRANSDUCTION SYSTEM"/>
    <property type="match status" value="1"/>
</dbReference>
<dbReference type="GO" id="GO:0052621">
    <property type="term" value="F:diguanylate cyclase activity"/>
    <property type="evidence" value="ECO:0007669"/>
    <property type="project" value="UniProtKB-EC"/>
</dbReference>
<gene>
    <name evidence="5" type="ORF">AA20_08110</name>
</gene>
<keyword evidence="3" id="KW-0472">Membrane</keyword>
<evidence type="ECO:0000256" key="2">
    <source>
        <dbReference type="ARBA" id="ARBA00034247"/>
    </source>
</evidence>
<dbReference type="Proteomes" id="UP000035514">
    <property type="component" value="Unassembled WGS sequence"/>
</dbReference>
<dbReference type="AlphaFoldDB" id="A0A0G9JWV3"/>
<comment type="caution">
    <text evidence="5">The sequence shown here is derived from an EMBL/GenBank/DDBJ whole genome shotgun (WGS) entry which is preliminary data.</text>
</comment>
<feature type="transmembrane region" description="Helical" evidence="3">
    <location>
        <begin position="6"/>
        <end position="30"/>
    </location>
</feature>
<dbReference type="InterPro" id="IPR043128">
    <property type="entry name" value="Rev_trsase/Diguanyl_cyclase"/>
</dbReference>
<dbReference type="PANTHER" id="PTHR45138:SF9">
    <property type="entry name" value="DIGUANYLATE CYCLASE DGCM-RELATED"/>
    <property type="match status" value="1"/>
</dbReference>